<evidence type="ECO:0000313" key="1">
    <source>
        <dbReference type="EMBL" id="VVD81108.1"/>
    </source>
</evidence>
<keyword evidence="2" id="KW-1185">Reference proteome</keyword>
<dbReference type="EMBL" id="CABPSK010000001">
    <property type="protein sequence ID" value="VVD81108.1"/>
    <property type="molecule type" value="Genomic_DNA"/>
</dbReference>
<organism evidence="1 2">
    <name type="scientific">Pandoraea pneumonica</name>
    <dbReference type="NCBI Taxonomy" id="2508299"/>
    <lineage>
        <taxon>Bacteria</taxon>
        <taxon>Pseudomonadati</taxon>
        <taxon>Pseudomonadota</taxon>
        <taxon>Betaproteobacteria</taxon>
        <taxon>Burkholderiales</taxon>
        <taxon>Burkholderiaceae</taxon>
        <taxon>Pandoraea</taxon>
    </lineage>
</organism>
<sequence length="451" mass="49966">MRPIPSRSLPVQGYPGGALSEMRADALRKNADALELVMRDHSDNAFRIWAAFERFRCDLTHMGLRDCATDLFTNGAQKRLILDALARCHIASNPLGRRHLRELGEYPRQTGASSLYLLQKLPLDVRQAMIGPSSDTPFKQRPEVFSCGLITLCIPGVDLRLPLMPECFGAGEGAISAHEYETLMDGAHTAGSSIRDWLALTYRSLDRNELDSLARTHEKDASAYAAAGYVDIAAERYARAIRAFADADRQTAVLRCLAASREVFAATQTGADVVTACAQYAEACEKDGRVSRAAEIRLKVNEFRAYVDKYGQVPGDGGSVGDGVAGSTMRQQRSNGVLWRAFESEIAAKLIPLKTTGIRTQMGTLYFKFERDCVSFEKFEQGKRVRWCLLRRDDCGEGVDAVYDLITEETANRLTRENLHPQREEGLRDGDIVRGVDMLRALLPLEPVVSP</sequence>
<gene>
    <name evidence="1" type="ORF">PPN31114_01133</name>
</gene>
<evidence type="ECO:0000313" key="2">
    <source>
        <dbReference type="Proteomes" id="UP000366945"/>
    </source>
</evidence>
<name>A0A5E4T3F1_9BURK</name>
<dbReference type="OrthoDB" id="8936910at2"/>
<proteinExistence type="predicted"/>
<dbReference type="Proteomes" id="UP000366945">
    <property type="component" value="Unassembled WGS sequence"/>
</dbReference>
<protein>
    <submittedName>
        <fullName evidence="1">Uncharacterized protein</fullName>
    </submittedName>
</protein>
<dbReference type="AlphaFoldDB" id="A0A5E4T3F1"/>
<accession>A0A5E4T3F1</accession>
<dbReference type="GeneID" id="300403190"/>
<reference evidence="1 2" key="1">
    <citation type="submission" date="2019-08" db="EMBL/GenBank/DDBJ databases">
        <authorList>
            <person name="Peeters C."/>
        </authorList>
    </citation>
    <scope>NUCLEOTIDE SEQUENCE [LARGE SCALE GENOMIC DNA]</scope>
    <source>
        <strain evidence="1 2">LMG 31114</strain>
    </source>
</reference>
<dbReference type="RefSeq" id="WP_150678456.1">
    <property type="nucleotide sequence ID" value="NZ_CABPSK010000001.1"/>
</dbReference>